<protein>
    <submittedName>
        <fullName evidence="1">Uncharacterized protein</fullName>
    </submittedName>
</protein>
<comment type="caution">
    <text evidence="1">The sequence shown here is derived from an EMBL/GenBank/DDBJ whole genome shotgun (WGS) entry which is preliminary data.</text>
</comment>
<organism evidence="1 2">
    <name type="scientific">Paenibacillus amylolyticus</name>
    <dbReference type="NCBI Taxonomy" id="1451"/>
    <lineage>
        <taxon>Bacteria</taxon>
        <taxon>Bacillati</taxon>
        <taxon>Bacillota</taxon>
        <taxon>Bacilli</taxon>
        <taxon>Bacillales</taxon>
        <taxon>Paenibacillaceae</taxon>
        <taxon>Paenibacillus</taxon>
    </lineage>
</organism>
<reference evidence="1 2" key="1">
    <citation type="journal article" date="2019" name="J. Ind. Microbiol. Biotechnol.">
        <title>Paenibacillus amylolyticus 27C64 has a diverse set of carbohydrate-active enzymes and complete pectin deconstruction system.</title>
        <authorList>
            <person name="Keggi C."/>
            <person name="Doran-Peterson J."/>
        </authorList>
    </citation>
    <scope>NUCLEOTIDE SEQUENCE [LARGE SCALE GENOMIC DNA]</scope>
    <source>
        <strain evidence="1 2">27C64</strain>
    </source>
</reference>
<dbReference type="AlphaFoldDB" id="A0A5M9WZZ8"/>
<proteinExistence type="predicted"/>
<dbReference type="RefSeq" id="WP_123066785.1">
    <property type="nucleotide sequence ID" value="NZ_RIAS01000018.1"/>
</dbReference>
<name>A0A5M9WZZ8_PAEAM</name>
<dbReference type="EMBL" id="RIAS01000018">
    <property type="protein sequence ID" value="KAA8787112.1"/>
    <property type="molecule type" value="Genomic_DNA"/>
</dbReference>
<accession>A0A5M9WZZ8</accession>
<dbReference type="OrthoDB" id="9897795at2"/>
<evidence type="ECO:0000313" key="1">
    <source>
        <dbReference type="EMBL" id="KAA8787112.1"/>
    </source>
</evidence>
<sequence>MDYIIEKFSSLLNERLLYNDIRTTEDTIRYTFFASLILTEHIKPHEIILEYPHPGIINKEVDAYIPSVKEKQGIIVEIKYDSNTLALTNSSRTMKAGKIVNDLFRLAHFNIDPHAKKWMIYVTDEEMNGYFSNIKNGLNDFYSLSLRERLKIDKATYLAKL</sequence>
<dbReference type="Proteomes" id="UP000323664">
    <property type="component" value="Unassembled WGS sequence"/>
</dbReference>
<gene>
    <name evidence="1" type="ORF">EC604_25095</name>
</gene>
<evidence type="ECO:0000313" key="2">
    <source>
        <dbReference type="Proteomes" id="UP000323664"/>
    </source>
</evidence>